<reference evidence="4 5" key="1">
    <citation type="submission" date="2016-09" db="EMBL/GenBank/DDBJ databases">
        <title>genome sequence of Mycobacterium sp. 739 SCH.</title>
        <authorList>
            <person name="Greninger A.L."/>
            <person name="Qin X."/>
            <person name="Jerome K."/>
            <person name="Vora S."/>
            <person name="Quinn K."/>
        </authorList>
    </citation>
    <scope>NUCLEOTIDE SEQUENCE [LARGE SCALE GENOMIC DNA]</scope>
    <source>
        <strain evidence="4 5">SCH</strain>
    </source>
</reference>
<sequence length="252" mass="27892">MTDVEQWLRDQCADYGWGLGGVFRSRGDHAWPLVAADAEDLLAQLVAGGHILPLPKEPAALANVLEVGIVSFLMDRAADLPGATAARGTERGYPDVEFGGEAFGGGFHAVDIKVARRAVGARGNPLPRTQSRITLYTGNTYFRHPKISFPGVMRPFAEYASHLDVLGIYTLDETAPGRVADLELIVQQPWRIASRHRSSTTREYIGAVDKIDDLRAGRGEFDTEADFYSYWRRYPFKTARAVELLLAKELDR</sequence>
<keyword evidence="1" id="KW-0540">Nuclease</keyword>
<keyword evidence="5" id="KW-1185">Reference proteome</keyword>
<keyword evidence="3" id="KW-0378">Hydrolase</keyword>
<dbReference type="GO" id="GO:0004519">
    <property type="term" value="F:endonuclease activity"/>
    <property type="evidence" value="ECO:0007669"/>
    <property type="project" value="UniProtKB-KW"/>
</dbReference>
<dbReference type="GO" id="GO:0016787">
    <property type="term" value="F:hydrolase activity"/>
    <property type="evidence" value="ECO:0007669"/>
    <property type="project" value="UniProtKB-KW"/>
</dbReference>
<comment type="caution">
    <text evidence="4">The sequence shown here is derived from an EMBL/GenBank/DDBJ whole genome shotgun (WGS) entry which is preliminary data.</text>
</comment>
<dbReference type="InterPro" id="IPR037057">
    <property type="entry name" value="DNA_rep_MutH/T2_RE_sf"/>
</dbReference>
<dbReference type="Gene3D" id="3.40.600.10">
    <property type="entry name" value="DNA mismatch repair MutH/Restriction endonuclease, type II"/>
    <property type="match status" value="1"/>
</dbReference>
<evidence type="ECO:0000313" key="5">
    <source>
        <dbReference type="Proteomes" id="UP000178953"/>
    </source>
</evidence>
<dbReference type="GO" id="GO:0003677">
    <property type="term" value="F:DNA binding"/>
    <property type="evidence" value="ECO:0007669"/>
    <property type="project" value="InterPro"/>
</dbReference>
<evidence type="ECO:0000256" key="1">
    <source>
        <dbReference type="ARBA" id="ARBA00022722"/>
    </source>
</evidence>
<dbReference type="InterPro" id="IPR015314">
    <property type="entry name" value="Restrct_endonuc_II_EcoRV"/>
</dbReference>
<organism evidence="4 5">
    <name type="scientific">Mycolicibacterium grossiae</name>
    <dbReference type="NCBI Taxonomy" id="1552759"/>
    <lineage>
        <taxon>Bacteria</taxon>
        <taxon>Bacillati</taxon>
        <taxon>Actinomycetota</taxon>
        <taxon>Actinomycetes</taxon>
        <taxon>Mycobacteriales</taxon>
        <taxon>Mycobacteriaceae</taxon>
        <taxon>Mycolicibacterium</taxon>
    </lineage>
</organism>
<proteinExistence type="predicted"/>
<accession>A0A1E8Q1V1</accession>
<dbReference type="SUPFAM" id="SSF52980">
    <property type="entry name" value="Restriction endonuclease-like"/>
    <property type="match status" value="1"/>
</dbReference>
<dbReference type="Proteomes" id="UP000178953">
    <property type="component" value="Unassembled WGS sequence"/>
</dbReference>
<evidence type="ECO:0000256" key="3">
    <source>
        <dbReference type="ARBA" id="ARBA00022801"/>
    </source>
</evidence>
<dbReference type="OrthoDB" id="8478576at2"/>
<name>A0A1E8Q1V1_9MYCO</name>
<dbReference type="EMBL" id="MCHX01000053">
    <property type="protein sequence ID" value="OFJ51894.1"/>
    <property type="molecule type" value="Genomic_DNA"/>
</dbReference>
<dbReference type="InterPro" id="IPR011335">
    <property type="entry name" value="Restrct_endonuc-II-like"/>
</dbReference>
<dbReference type="AlphaFoldDB" id="A0A1E8Q1V1"/>
<keyword evidence="2 4" id="KW-0255">Endonuclease</keyword>
<gene>
    <name evidence="4" type="ORF">BEL07_20395</name>
</gene>
<evidence type="ECO:0000313" key="4">
    <source>
        <dbReference type="EMBL" id="OFJ51894.1"/>
    </source>
</evidence>
<protein>
    <submittedName>
        <fullName evidence="4">Restriction endonuclease</fullName>
    </submittedName>
</protein>
<evidence type="ECO:0000256" key="2">
    <source>
        <dbReference type="ARBA" id="ARBA00022759"/>
    </source>
</evidence>
<dbReference type="Pfam" id="PF09233">
    <property type="entry name" value="Endonuc-EcoRV"/>
    <property type="match status" value="1"/>
</dbReference>
<dbReference type="RefSeq" id="WP_070354889.1">
    <property type="nucleotide sequence ID" value="NZ_CP043474.1"/>
</dbReference>